<evidence type="ECO:0000313" key="2">
    <source>
        <dbReference type="EMBL" id="KAJ4430076.1"/>
    </source>
</evidence>
<evidence type="ECO:0000256" key="1">
    <source>
        <dbReference type="SAM" id="MobiDB-lite"/>
    </source>
</evidence>
<comment type="caution">
    <text evidence="2">The sequence shown here is derived from an EMBL/GenBank/DDBJ whole genome shotgun (WGS) entry which is preliminary data.</text>
</comment>
<proteinExistence type="predicted"/>
<reference evidence="2 3" key="1">
    <citation type="journal article" date="2022" name="Allergy">
        <title>Genome assembly and annotation of Periplaneta americana reveal a comprehensive cockroach allergen profile.</title>
        <authorList>
            <person name="Wang L."/>
            <person name="Xiong Q."/>
            <person name="Saelim N."/>
            <person name="Wang L."/>
            <person name="Nong W."/>
            <person name="Wan A.T."/>
            <person name="Shi M."/>
            <person name="Liu X."/>
            <person name="Cao Q."/>
            <person name="Hui J.H.L."/>
            <person name="Sookrung N."/>
            <person name="Leung T.F."/>
            <person name="Tungtrongchitr A."/>
            <person name="Tsui S.K.W."/>
        </authorList>
    </citation>
    <scope>NUCLEOTIDE SEQUENCE [LARGE SCALE GENOMIC DNA]</scope>
    <source>
        <strain evidence="2">PWHHKU_190912</strain>
    </source>
</reference>
<gene>
    <name evidence="2" type="ORF">ANN_22285</name>
</gene>
<dbReference type="EMBL" id="JAJSOF020000033">
    <property type="protein sequence ID" value="KAJ4430076.1"/>
    <property type="molecule type" value="Genomic_DNA"/>
</dbReference>
<name>A0ABQ8S7T0_PERAM</name>
<protein>
    <submittedName>
        <fullName evidence="2">Uncharacterized protein</fullName>
    </submittedName>
</protein>
<keyword evidence="3" id="KW-1185">Reference proteome</keyword>
<feature type="region of interest" description="Disordered" evidence="1">
    <location>
        <begin position="81"/>
        <end position="103"/>
    </location>
</feature>
<accession>A0ABQ8S7T0</accession>
<dbReference type="Proteomes" id="UP001148838">
    <property type="component" value="Unassembled WGS sequence"/>
</dbReference>
<evidence type="ECO:0000313" key="3">
    <source>
        <dbReference type="Proteomes" id="UP001148838"/>
    </source>
</evidence>
<organism evidence="2 3">
    <name type="scientific">Periplaneta americana</name>
    <name type="common">American cockroach</name>
    <name type="synonym">Blatta americana</name>
    <dbReference type="NCBI Taxonomy" id="6978"/>
    <lineage>
        <taxon>Eukaryota</taxon>
        <taxon>Metazoa</taxon>
        <taxon>Ecdysozoa</taxon>
        <taxon>Arthropoda</taxon>
        <taxon>Hexapoda</taxon>
        <taxon>Insecta</taxon>
        <taxon>Pterygota</taxon>
        <taxon>Neoptera</taxon>
        <taxon>Polyneoptera</taxon>
        <taxon>Dictyoptera</taxon>
        <taxon>Blattodea</taxon>
        <taxon>Blattoidea</taxon>
        <taxon>Blattidae</taxon>
        <taxon>Blattinae</taxon>
        <taxon>Periplaneta</taxon>
    </lineage>
</organism>
<sequence length="103" mass="11394">MAGLCEGGNEPAGSLKATATEITTDLAAMQVKKVRKPTLDKLMNSHMLHVANLLEKRFGSEWQQDDRLRLYANVLNSGATEEEAEEDYCETGQFINPHDEGNV</sequence>